<dbReference type="InterPro" id="IPR008795">
    <property type="entry name" value="Prominin"/>
</dbReference>
<dbReference type="GO" id="GO:0005929">
    <property type="term" value="C:cilium"/>
    <property type="evidence" value="ECO:0007669"/>
    <property type="project" value="TreeGrafter"/>
</dbReference>
<reference evidence="8" key="1">
    <citation type="submission" date="2019-09" db="EMBL/GenBank/DDBJ databases">
        <title>Bird 10,000 Genomes (B10K) Project - Family phase.</title>
        <authorList>
            <person name="Zhang G."/>
        </authorList>
    </citation>
    <scope>NUCLEOTIDE SEQUENCE</scope>
    <source>
        <strain evidence="8">B10K-DU-008-47</strain>
        <tissue evidence="8">Mixed tissue sample</tissue>
    </source>
</reference>
<keyword evidence="9" id="KW-1185">Reference proteome</keyword>
<accession>A0A850WRW8</accession>
<keyword evidence="5 7" id="KW-0472">Membrane</keyword>
<dbReference type="GO" id="GO:0009986">
    <property type="term" value="C:cell surface"/>
    <property type="evidence" value="ECO:0007669"/>
    <property type="project" value="TreeGrafter"/>
</dbReference>
<name>A0A850WRW8_PIACA</name>
<proteinExistence type="inferred from homology"/>
<evidence type="ECO:0000256" key="2">
    <source>
        <dbReference type="ARBA" id="ARBA00006058"/>
    </source>
</evidence>
<dbReference type="PANTHER" id="PTHR22730:SF4">
    <property type="entry name" value="PROMININ-1-A-LIKE"/>
    <property type="match status" value="1"/>
</dbReference>
<feature type="non-terminal residue" evidence="8">
    <location>
        <position position="1"/>
    </location>
</feature>
<dbReference type="Proteomes" id="UP000653271">
    <property type="component" value="Unassembled WGS sequence"/>
</dbReference>
<evidence type="ECO:0000313" key="9">
    <source>
        <dbReference type="Proteomes" id="UP000653271"/>
    </source>
</evidence>
<keyword evidence="6" id="KW-0325">Glycoprotein</keyword>
<sequence>MELGNVSQPVYGPGLEAPGSSVTGMVGMAHGFLRVVQPNALPVGTLVLCCLSFLISQVLLYELGFLVCVAIGLLFIVLVPLVGCCFSCCRC</sequence>
<evidence type="ECO:0000256" key="3">
    <source>
        <dbReference type="ARBA" id="ARBA00022692"/>
    </source>
</evidence>
<protein>
    <submittedName>
        <fullName evidence="8">PRM1A protein</fullName>
    </submittedName>
</protein>
<evidence type="ECO:0000256" key="1">
    <source>
        <dbReference type="ARBA" id="ARBA00004475"/>
    </source>
</evidence>
<organism evidence="8 9">
    <name type="scientific">Piaya cayana</name>
    <name type="common">Common squirrel cuckoo</name>
    <dbReference type="NCBI Taxonomy" id="33601"/>
    <lineage>
        <taxon>Eukaryota</taxon>
        <taxon>Metazoa</taxon>
        <taxon>Chordata</taxon>
        <taxon>Craniata</taxon>
        <taxon>Vertebrata</taxon>
        <taxon>Euteleostomi</taxon>
        <taxon>Archelosauria</taxon>
        <taxon>Archosauria</taxon>
        <taxon>Dinosauria</taxon>
        <taxon>Saurischia</taxon>
        <taxon>Theropoda</taxon>
        <taxon>Coelurosauria</taxon>
        <taxon>Aves</taxon>
        <taxon>Neognathae</taxon>
        <taxon>Neoaves</taxon>
        <taxon>Otidimorphae</taxon>
        <taxon>Cuculiformes</taxon>
        <taxon>Coccyzidae</taxon>
        <taxon>Piaya</taxon>
    </lineage>
</organism>
<gene>
    <name evidence="8" type="primary">Prom1a_1</name>
    <name evidence="8" type="ORF">PIACAY_R15251</name>
</gene>
<dbReference type="OrthoDB" id="6229420at2759"/>
<comment type="caution">
    <text evidence="8">The sequence shown here is derived from an EMBL/GenBank/DDBJ whole genome shotgun (WGS) entry which is preliminary data.</text>
</comment>
<dbReference type="Pfam" id="PF05478">
    <property type="entry name" value="Prominin"/>
    <property type="match status" value="1"/>
</dbReference>
<keyword evidence="3 7" id="KW-0812">Transmembrane</keyword>
<evidence type="ECO:0000256" key="7">
    <source>
        <dbReference type="SAM" id="Phobius"/>
    </source>
</evidence>
<evidence type="ECO:0000313" key="8">
    <source>
        <dbReference type="EMBL" id="NWH72604.1"/>
    </source>
</evidence>
<comment type="subcellular location">
    <subcellularLocation>
        <location evidence="1">Cell projection</location>
        <location evidence="1">Microvillus membrane</location>
        <topology evidence="1">Multi-pass membrane protein</topology>
    </subcellularLocation>
</comment>
<feature type="non-terminal residue" evidence="8">
    <location>
        <position position="91"/>
    </location>
</feature>
<feature type="transmembrane region" description="Helical" evidence="7">
    <location>
        <begin position="63"/>
        <end position="83"/>
    </location>
</feature>
<evidence type="ECO:0000256" key="4">
    <source>
        <dbReference type="ARBA" id="ARBA00022989"/>
    </source>
</evidence>
<dbReference type="GO" id="GO:0016324">
    <property type="term" value="C:apical plasma membrane"/>
    <property type="evidence" value="ECO:0007669"/>
    <property type="project" value="TreeGrafter"/>
</dbReference>
<dbReference type="GO" id="GO:0031528">
    <property type="term" value="C:microvillus membrane"/>
    <property type="evidence" value="ECO:0007669"/>
    <property type="project" value="UniProtKB-SubCell"/>
</dbReference>
<comment type="similarity">
    <text evidence="2">Belongs to the prominin family.</text>
</comment>
<keyword evidence="4 7" id="KW-1133">Transmembrane helix</keyword>
<evidence type="ECO:0000256" key="5">
    <source>
        <dbReference type="ARBA" id="ARBA00023136"/>
    </source>
</evidence>
<evidence type="ECO:0000256" key="6">
    <source>
        <dbReference type="ARBA" id="ARBA00023180"/>
    </source>
</evidence>
<dbReference type="EMBL" id="WAAB01006738">
    <property type="protein sequence ID" value="NWH72604.1"/>
    <property type="molecule type" value="Genomic_DNA"/>
</dbReference>
<dbReference type="GO" id="GO:0015485">
    <property type="term" value="F:cholesterol binding"/>
    <property type="evidence" value="ECO:0007669"/>
    <property type="project" value="TreeGrafter"/>
</dbReference>
<dbReference type="PANTHER" id="PTHR22730">
    <property type="entry name" value="PROMININ PROM PROTEIN"/>
    <property type="match status" value="1"/>
</dbReference>
<feature type="transmembrane region" description="Helical" evidence="7">
    <location>
        <begin position="40"/>
        <end position="56"/>
    </location>
</feature>
<dbReference type="GO" id="GO:0071914">
    <property type="term" value="C:prominosome"/>
    <property type="evidence" value="ECO:0007669"/>
    <property type="project" value="TreeGrafter"/>
</dbReference>
<dbReference type="AlphaFoldDB" id="A0A850WRW8"/>